<dbReference type="SMART" id="SM00986">
    <property type="entry name" value="UDG"/>
    <property type="match status" value="1"/>
</dbReference>
<dbReference type="InterPro" id="IPR026353">
    <property type="entry name" value="Hypoxan-DNA_Glyclase"/>
</dbReference>
<reference evidence="2 3" key="1">
    <citation type="submission" date="2017-03" db="EMBL/GenBank/DDBJ databases">
        <title>Lifting the veil on microbial sulfur biogeochemistry in mining wastewaters.</title>
        <authorList>
            <person name="Kantor R.S."/>
            <person name="Colenbrander Nelson T."/>
            <person name="Marshall S."/>
            <person name="Bennett D."/>
            <person name="Apte S."/>
            <person name="Camacho D."/>
            <person name="Thomas B.C."/>
            <person name="Warren L.A."/>
            <person name="Banfield J.F."/>
        </authorList>
    </citation>
    <scope>NUCLEOTIDE SEQUENCE [LARGE SCALE GENOMIC DNA]</scope>
    <source>
        <strain evidence="2">32-68-21</strain>
    </source>
</reference>
<dbReference type="AlphaFoldDB" id="A0A258HKY0"/>
<protein>
    <submittedName>
        <fullName evidence="2">DNA-deoxyinosine glycosylase</fullName>
    </submittedName>
</protein>
<sequence>MAHSGDRRPLCRGAAPVDHGLAARRQALRRIGAVTVKRAFAPLADDRTRVLVLGSLPGDASLKAAEYYAHPQNGFWRLIGVAIGRDLHAMAYPDRVEALRVSGIGLWDVIASAERTGSLDAAIRSPEAADLRGLIAGLPSLRVVAFNGATAAKGGRKVLADVEGLTLIDLPSSSPAHASRTLTEKAERWAILKDFLAEDA</sequence>
<evidence type="ECO:0000313" key="3">
    <source>
        <dbReference type="Proteomes" id="UP000216147"/>
    </source>
</evidence>
<dbReference type="InterPro" id="IPR036895">
    <property type="entry name" value="Uracil-DNA_glycosylase-like_sf"/>
</dbReference>
<organism evidence="2 3">
    <name type="scientific">Brevundimonas subvibrioides</name>
    <dbReference type="NCBI Taxonomy" id="74313"/>
    <lineage>
        <taxon>Bacteria</taxon>
        <taxon>Pseudomonadati</taxon>
        <taxon>Pseudomonadota</taxon>
        <taxon>Alphaproteobacteria</taxon>
        <taxon>Caulobacterales</taxon>
        <taxon>Caulobacteraceae</taxon>
        <taxon>Brevundimonas</taxon>
    </lineage>
</organism>
<dbReference type="CDD" id="cd10032">
    <property type="entry name" value="UDG-F6_HDG"/>
    <property type="match status" value="1"/>
</dbReference>
<dbReference type="SUPFAM" id="SSF52141">
    <property type="entry name" value="Uracil-DNA glycosylase-like"/>
    <property type="match status" value="1"/>
</dbReference>
<dbReference type="Gene3D" id="3.40.470.10">
    <property type="entry name" value="Uracil-DNA glycosylase-like domain"/>
    <property type="match status" value="1"/>
</dbReference>
<accession>A0A258HKY0</accession>
<evidence type="ECO:0000313" key="2">
    <source>
        <dbReference type="EMBL" id="OYX57439.1"/>
    </source>
</evidence>
<proteinExistence type="predicted"/>
<comment type="caution">
    <text evidence="2">The sequence shown here is derived from an EMBL/GenBank/DDBJ whole genome shotgun (WGS) entry which is preliminary data.</text>
</comment>
<dbReference type="NCBIfam" id="TIGR04274">
    <property type="entry name" value="hypoxanDNAglyco"/>
    <property type="match status" value="1"/>
</dbReference>
<name>A0A258HKY0_9CAUL</name>
<evidence type="ECO:0000259" key="1">
    <source>
        <dbReference type="SMART" id="SM00986"/>
    </source>
</evidence>
<gene>
    <name evidence="2" type="ORF">B7Y86_06990</name>
</gene>
<dbReference type="SMART" id="SM00987">
    <property type="entry name" value="UreE_C"/>
    <property type="match status" value="1"/>
</dbReference>
<feature type="domain" description="Uracil-DNA glycosylase-like" evidence="1">
    <location>
        <begin position="41"/>
        <end position="193"/>
    </location>
</feature>
<dbReference type="InterPro" id="IPR005122">
    <property type="entry name" value="Uracil-DNA_glycosylase-like"/>
</dbReference>
<dbReference type="EMBL" id="NCEQ01000006">
    <property type="protein sequence ID" value="OYX57439.1"/>
    <property type="molecule type" value="Genomic_DNA"/>
</dbReference>
<dbReference type="Pfam" id="PF03167">
    <property type="entry name" value="UDG"/>
    <property type="match status" value="1"/>
</dbReference>
<dbReference type="Proteomes" id="UP000216147">
    <property type="component" value="Unassembled WGS sequence"/>
</dbReference>